<dbReference type="PROSITE" id="PS00101">
    <property type="entry name" value="HEXAPEP_TRANSFERASES"/>
    <property type="match status" value="1"/>
</dbReference>
<proteinExistence type="inferred from homology"/>
<dbReference type="InterPro" id="IPR018357">
    <property type="entry name" value="Hexapep_transf_CS"/>
</dbReference>
<evidence type="ECO:0000256" key="6">
    <source>
        <dbReference type="ARBA" id="ARBA00023098"/>
    </source>
</evidence>
<dbReference type="GO" id="GO:0016020">
    <property type="term" value="C:membrane"/>
    <property type="evidence" value="ECO:0007669"/>
    <property type="project" value="GOC"/>
</dbReference>
<comment type="similarity">
    <text evidence="8">Belongs to the transferase hexapeptide repeat family. LpxA subfamily.</text>
</comment>
<dbReference type="InterPro" id="IPR001451">
    <property type="entry name" value="Hexapep"/>
</dbReference>
<keyword evidence="5 8" id="KW-0677">Repeat</keyword>
<evidence type="ECO:0000256" key="7">
    <source>
        <dbReference type="ARBA" id="ARBA00023315"/>
    </source>
</evidence>
<evidence type="ECO:0000256" key="8">
    <source>
        <dbReference type="HAMAP-Rule" id="MF_00387"/>
    </source>
</evidence>
<dbReference type="Gene3D" id="2.160.10.10">
    <property type="entry name" value="Hexapeptide repeat proteins"/>
    <property type="match status" value="1"/>
</dbReference>
<sequence>MTATLTSNLVETQIHPTAVIEPTVKLGKGVKIGPYCVLSGNVTLEDGVQLISHVVIAGHTTIGEKTTIYPFASIGHLPQDLKHKGESSFLKIGKHNVIREYVTMQGGTEGGGLVTTVGDHCLFMASSHVAHDCILGNNIIMANCATLAGHVQVADFAIIGGLSAIHQFVRIGKQAIIGGMSAVENDVIPYGSVKGDRANLYGINLVGLKRRNFTREAIESLRSAYKDIFEESSLPLKDRAEKASQKYIHEQAVQDIIKFILAEEAKRPICIPKTDVSN</sequence>
<keyword evidence="7 8" id="KW-0012">Acyltransferase</keyword>
<protein>
    <recommendedName>
        <fullName evidence="8">Acyl-[acyl-carrier-protein]--UDP-N-acetylglucosamine O-acyltransferase</fullName>
        <shortName evidence="8">UDP-N-acetylglucosamine acyltransferase</shortName>
        <ecNumber evidence="8">2.3.1.129</ecNumber>
    </recommendedName>
</protein>
<dbReference type="GO" id="GO:0009245">
    <property type="term" value="P:lipid A biosynthetic process"/>
    <property type="evidence" value="ECO:0007669"/>
    <property type="project" value="UniProtKB-UniRule"/>
</dbReference>
<evidence type="ECO:0000313" key="10">
    <source>
        <dbReference type="EMBL" id="MBN9413565.1"/>
    </source>
</evidence>
<dbReference type="EC" id="2.3.1.129" evidence="8"/>
<evidence type="ECO:0000256" key="2">
    <source>
        <dbReference type="ARBA" id="ARBA00022516"/>
    </source>
</evidence>
<feature type="domain" description="UDP N-acetylglucosamine O-acyltransferase C-terminal" evidence="9">
    <location>
        <begin position="186"/>
        <end position="270"/>
    </location>
</feature>
<dbReference type="NCBIfam" id="NF003657">
    <property type="entry name" value="PRK05289.1"/>
    <property type="match status" value="1"/>
</dbReference>
<dbReference type="EMBL" id="JAFKGL010000027">
    <property type="protein sequence ID" value="MBN9413565.1"/>
    <property type="molecule type" value="Genomic_DNA"/>
</dbReference>
<evidence type="ECO:0000313" key="11">
    <source>
        <dbReference type="Proteomes" id="UP000664414"/>
    </source>
</evidence>
<dbReference type="PIRSF" id="PIRSF000456">
    <property type="entry name" value="UDP-GlcNAc_acltr"/>
    <property type="match status" value="1"/>
</dbReference>
<dbReference type="Proteomes" id="UP000664414">
    <property type="component" value="Unassembled WGS sequence"/>
</dbReference>
<keyword evidence="4 8" id="KW-0808">Transferase</keyword>
<evidence type="ECO:0000256" key="5">
    <source>
        <dbReference type="ARBA" id="ARBA00022737"/>
    </source>
</evidence>
<comment type="subunit">
    <text evidence="8">Homotrimer.</text>
</comment>
<dbReference type="HAMAP" id="MF_00387">
    <property type="entry name" value="LpxA"/>
    <property type="match status" value="1"/>
</dbReference>
<comment type="subcellular location">
    <subcellularLocation>
        <location evidence="8">Cytoplasm</location>
    </subcellularLocation>
</comment>
<accession>A0A8J7PJV7</accession>
<dbReference type="InterPro" id="IPR037157">
    <property type="entry name" value="Acetyltransf_C_sf"/>
</dbReference>
<dbReference type="InterPro" id="IPR010137">
    <property type="entry name" value="Lipid_A_LpxA"/>
</dbReference>
<comment type="catalytic activity">
    <reaction evidence="8">
        <text>a (3R)-hydroxyacyl-[ACP] + UDP-N-acetyl-alpha-D-glucosamine = a UDP-3-O-[(3R)-3-hydroxyacyl]-N-acetyl-alpha-D-glucosamine + holo-[ACP]</text>
        <dbReference type="Rhea" id="RHEA:67812"/>
        <dbReference type="Rhea" id="RHEA-COMP:9685"/>
        <dbReference type="Rhea" id="RHEA-COMP:9945"/>
        <dbReference type="ChEBI" id="CHEBI:57705"/>
        <dbReference type="ChEBI" id="CHEBI:64479"/>
        <dbReference type="ChEBI" id="CHEBI:78827"/>
        <dbReference type="ChEBI" id="CHEBI:173225"/>
        <dbReference type="EC" id="2.3.1.129"/>
    </reaction>
</comment>
<dbReference type="SUPFAM" id="SSF51161">
    <property type="entry name" value="Trimeric LpxA-like enzymes"/>
    <property type="match status" value="1"/>
</dbReference>
<dbReference type="PANTHER" id="PTHR43480">
    <property type="entry name" value="ACYL-[ACYL-CARRIER-PROTEIN]--UDP-N-ACETYLGLUCOSAMINE O-ACYLTRANSFERASE"/>
    <property type="match status" value="1"/>
</dbReference>
<evidence type="ECO:0000259" key="9">
    <source>
        <dbReference type="Pfam" id="PF13720"/>
    </source>
</evidence>
<keyword evidence="3 8" id="KW-0441">Lipid A biosynthesis</keyword>
<gene>
    <name evidence="8 10" type="primary">lpxA</name>
    <name evidence="10" type="ORF">J0H12_06565</name>
</gene>
<reference evidence="10" key="1">
    <citation type="submission" date="2021-02" db="EMBL/GenBank/DDBJ databases">
        <title>Thiocyanate and organic carbon inputs drive convergent selection for specific autotrophic Afipia and Thiobacillus strains within complex microbiomes.</title>
        <authorList>
            <person name="Huddy R.J."/>
            <person name="Sachdeva R."/>
            <person name="Kadzinga F."/>
            <person name="Kantor R.S."/>
            <person name="Harrison S.T.L."/>
            <person name="Banfield J.F."/>
        </authorList>
    </citation>
    <scope>NUCLEOTIDE SEQUENCE</scope>
    <source>
        <strain evidence="10">SCN18_10_11_15_R4_P_38_20</strain>
    </source>
</reference>
<dbReference type="UniPathway" id="UPA00359">
    <property type="reaction ID" value="UER00477"/>
</dbReference>
<comment type="pathway">
    <text evidence="8">Glycolipid biosynthesis; lipid IV(A) biosynthesis; lipid IV(A) from (3R)-3-hydroxytetradecanoyl-[acyl-carrier-protein] and UDP-N-acetyl-alpha-D-glucosamine: step 1/6.</text>
</comment>
<dbReference type="Pfam" id="PF13720">
    <property type="entry name" value="Acetyltransf_11"/>
    <property type="match status" value="1"/>
</dbReference>
<comment type="caution">
    <text evidence="10">The sequence shown here is derived from an EMBL/GenBank/DDBJ whole genome shotgun (WGS) entry which is preliminary data.</text>
</comment>
<dbReference type="GO" id="GO:0008780">
    <property type="term" value="F:acyl-[acyl-carrier-protein]-UDP-N-acetylglucosamine O-acyltransferase activity"/>
    <property type="evidence" value="ECO:0007669"/>
    <property type="project" value="UniProtKB-UniRule"/>
</dbReference>
<dbReference type="InterPro" id="IPR011004">
    <property type="entry name" value="Trimer_LpxA-like_sf"/>
</dbReference>
<dbReference type="AlphaFoldDB" id="A0A8J7PJV7"/>
<evidence type="ECO:0000256" key="4">
    <source>
        <dbReference type="ARBA" id="ARBA00022679"/>
    </source>
</evidence>
<organism evidence="10 11">
    <name type="scientific">Candidatus Paracaedimonas acanthamoebae</name>
    <dbReference type="NCBI Taxonomy" id="244581"/>
    <lineage>
        <taxon>Bacteria</taxon>
        <taxon>Pseudomonadati</taxon>
        <taxon>Pseudomonadota</taxon>
        <taxon>Alphaproteobacteria</taxon>
        <taxon>Holosporales</taxon>
        <taxon>Caedimonadaceae</taxon>
        <taxon>Candidatus Paracaedimonas</taxon>
    </lineage>
</organism>
<evidence type="ECO:0000256" key="3">
    <source>
        <dbReference type="ARBA" id="ARBA00022556"/>
    </source>
</evidence>
<keyword evidence="2 8" id="KW-0444">Lipid biosynthesis</keyword>
<dbReference type="Pfam" id="PF00132">
    <property type="entry name" value="Hexapep"/>
    <property type="match status" value="1"/>
</dbReference>
<dbReference type="InterPro" id="IPR029098">
    <property type="entry name" value="Acetyltransf_C"/>
</dbReference>
<name>A0A8J7PJV7_9PROT</name>
<dbReference type="CDD" id="cd03351">
    <property type="entry name" value="LbH_UDP-GlcNAc_AT"/>
    <property type="match status" value="1"/>
</dbReference>
<dbReference type="PANTHER" id="PTHR43480:SF1">
    <property type="entry name" value="ACYL-[ACYL-CARRIER-PROTEIN]--UDP-N-ACETYLGLUCOSAMINE O-ACYLTRANSFERASE, MITOCHONDRIAL-RELATED"/>
    <property type="match status" value="1"/>
</dbReference>
<evidence type="ECO:0000256" key="1">
    <source>
        <dbReference type="ARBA" id="ARBA00022490"/>
    </source>
</evidence>
<keyword evidence="6 8" id="KW-0443">Lipid metabolism</keyword>
<dbReference type="GO" id="GO:0005737">
    <property type="term" value="C:cytoplasm"/>
    <property type="evidence" value="ECO:0007669"/>
    <property type="project" value="UniProtKB-SubCell"/>
</dbReference>
<keyword evidence="1 8" id="KW-0963">Cytoplasm</keyword>
<comment type="function">
    <text evidence="8">Involved in the biosynthesis of lipid A, a phosphorylated glycolipid that anchors the lipopolysaccharide to the outer membrane of the cell.</text>
</comment>
<dbReference type="Gene3D" id="1.20.1180.10">
    <property type="entry name" value="Udp N-acetylglucosamine O-acyltransferase, C-terminal domain"/>
    <property type="match status" value="1"/>
</dbReference>
<dbReference type="NCBIfam" id="TIGR01852">
    <property type="entry name" value="lipid_A_lpxA"/>
    <property type="match status" value="1"/>
</dbReference>